<dbReference type="Pfam" id="PF01095">
    <property type="entry name" value="Pectinesterase"/>
    <property type="match status" value="1"/>
</dbReference>
<accession>A0ABC8R587</accession>
<dbReference type="EC" id="3.1.1.11" evidence="3"/>
<dbReference type="InterPro" id="IPR011050">
    <property type="entry name" value="Pectin_lyase_fold/virulence"/>
</dbReference>
<evidence type="ECO:0000256" key="5">
    <source>
        <dbReference type="ARBA" id="ARBA00023085"/>
    </source>
</evidence>
<evidence type="ECO:0000256" key="1">
    <source>
        <dbReference type="ARBA" id="ARBA00005184"/>
    </source>
</evidence>
<keyword evidence="4" id="KW-0378">Hydrolase</keyword>
<dbReference type="GO" id="GO:0030599">
    <property type="term" value="F:pectinesterase activity"/>
    <property type="evidence" value="ECO:0007669"/>
    <property type="project" value="UniProtKB-EC"/>
</dbReference>
<comment type="pathway">
    <text evidence="1">Glycan metabolism; pectin degradation; 2-dehydro-3-deoxy-D-gluconate from pectin: step 1/5.</text>
</comment>
<dbReference type="PANTHER" id="PTHR31321">
    <property type="entry name" value="ACYL-COA THIOESTER HYDROLASE YBHC-RELATED"/>
    <property type="match status" value="1"/>
</dbReference>
<reference evidence="8 9" key="1">
    <citation type="submission" date="2024-02" db="EMBL/GenBank/DDBJ databases">
        <authorList>
            <person name="Vignale AGUSTIN F."/>
            <person name="Sosa J E."/>
            <person name="Modenutti C."/>
        </authorList>
    </citation>
    <scope>NUCLEOTIDE SEQUENCE [LARGE SCALE GENOMIC DNA]</scope>
</reference>
<evidence type="ECO:0000313" key="9">
    <source>
        <dbReference type="Proteomes" id="UP001642360"/>
    </source>
</evidence>
<gene>
    <name evidence="8" type="ORF">ILEXP_LOCUS7299</name>
</gene>
<evidence type="ECO:0000256" key="4">
    <source>
        <dbReference type="ARBA" id="ARBA00022801"/>
    </source>
</evidence>
<comment type="caution">
    <text evidence="8">The sequence shown here is derived from an EMBL/GenBank/DDBJ whole genome shotgun (WGS) entry which is preliminary data.</text>
</comment>
<organism evidence="8 9">
    <name type="scientific">Ilex paraguariensis</name>
    <name type="common">yerba mate</name>
    <dbReference type="NCBI Taxonomy" id="185542"/>
    <lineage>
        <taxon>Eukaryota</taxon>
        <taxon>Viridiplantae</taxon>
        <taxon>Streptophyta</taxon>
        <taxon>Embryophyta</taxon>
        <taxon>Tracheophyta</taxon>
        <taxon>Spermatophyta</taxon>
        <taxon>Magnoliopsida</taxon>
        <taxon>eudicotyledons</taxon>
        <taxon>Gunneridae</taxon>
        <taxon>Pentapetalae</taxon>
        <taxon>asterids</taxon>
        <taxon>campanulids</taxon>
        <taxon>Aquifoliales</taxon>
        <taxon>Aquifoliaceae</taxon>
        <taxon>Ilex</taxon>
    </lineage>
</organism>
<comment type="catalytic activity">
    <reaction evidence="6">
        <text>[(1-&gt;4)-alpha-D-galacturonosyl methyl ester](n) + n H2O = [(1-&gt;4)-alpha-D-galacturonosyl](n) + n methanol + n H(+)</text>
        <dbReference type="Rhea" id="RHEA:22380"/>
        <dbReference type="Rhea" id="RHEA-COMP:14570"/>
        <dbReference type="Rhea" id="RHEA-COMP:14573"/>
        <dbReference type="ChEBI" id="CHEBI:15377"/>
        <dbReference type="ChEBI" id="CHEBI:15378"/>
        <dbReference type="ChEBI" id="CHEBI:17790"/>
        <dbReference type="ChEBI" id="CHEBI:140522"/>
        <dbReference type="ChEBI" id="CHEBI:140523"/>
        <dbReference type="EC" id="3.1.1.11"/>
    </reaction>
</comment>
<comment type="similarity">
    <text evidence="2">Belongs to the pectinesterase family.</text>
</comment>
<protein>
    <recommendedName>
        <fullName evidence="3">pectinesterase</fullName>
        <ecNumber evidence="3">3.1.1.11</ecNumber>
    </recommendedName>
</protein>
<dbReference type="AlphaFoldDB" id="A0ABC8R587"/>
<evidence type="ECO:0000259" key="7">
    <source>
        <dbReference type="Pfam" id="PF01095"/>
    </source>
</evidence>
<dbReference type="SUPFAM" id="SSF51126">
    <property type="entry name" value="Pectin lyase-like"/>
    <property type="match status" value="1"/>
</dbReference>
<evidence type="ECO:0000256" key="3">
    <source>
        <dbReference type="ARBA" id="ARBA00013229"/>
    </source>
</evidence>
<dbReference type="Proteomes" id="UP001642360">
    <property type="component" value="Unassembled WGS sequence"/>
</dbReference>
<keyword evidence="9" id="KW-1185">Reference proteome</keyword>
<proteinExistence type="inferred from homology"/>
<keyword evidence="5" id="KW-0063">Aspartyl esterase</keyword>
<evidence type="ECO:0000313" key="8">
    <source>
        <dbReference type="EMBL" id="CAK9139885.1"/>
    </source>
</evidence>
<dbReference type="Gene3D" id="2.160.20.10">
    <property type="entry name" value="Single-stranded right-handed beta-helix, Pectin lyase-like"/>
    <property type="match status" value="1"/>
</dbReference>
<evidence type="ECO:0000256" key="2">
    <source>
        <dbReference type="ARBA" id="ARBA00008891"/>
    </source>
</evidence>
<feature type="domain" description="Pectinesterase catalytic" evidence="7">
    <location>
        <begin position="55"/>
        <end position="116"/>
    </location>
</feature>
<name>A0ABC8R587_9AQUA</name>
<dbReference type="InterPro" id="IPR000070">
    <property type="entry name" value="Pectinesterase_cat"/>
</dbReference>
<dbReference type="EMBL" id="CAUOFW020000997">
    <property type="protein sequence ID" value="CAK9139885.1"/>
    <property type="molecule type" value="Genomic_DNA"/>
</dbReference>
<sequence>MNLFHKIREVVAALECPKKFTLKDLIKPDSDRTELFLTGATKDQPPDNHRRHHRASRVIGTGTLGCGSTIVEGEDFIAENITIENSAPKGSGQAMAIRVTADRSAFYNCRFLGWQASSNQGLI</sequence>
<evidence type="ECO:0000256" key="6">
    <source>
        <dbReference type="ARBA" id="ARBA00047928"/>
    </source>
</evidence>
<dbReference type="PANTHER" id="PTHR31321:SF12">
    <property type="entry name" value="PECTINESTERASE 31"/>
    <property type="match status" value="1"/>
</dbReference>
<dbReference type="InterPro" id="IPR012334">
    <property type="entry name" value="Pectin_lyas_fold"/>
</dbReference>